<keyword evidence="2" id="KW-1185">Reference proteome</keyword>
<evidence type="ECO:0000313" key="2">
    <source>
        <dbReference type="Proteomes" id="UP000317078"/>
    </source>
</evidence>
<dbReference type="EMBL" id="RCZP01000043">
    <property type="protein sequence ID" value="TPG46007.1"/>
    <property type="molecule type" value="Genomic_DNA"/>
</dbReference>
<dbReference type="Proteomes" id="UP000317078">
    <property type="component" value="Unassembled WGS sequence"/>
</dbReference>
<name>A0A502F9H6_9PROT</name>
<dbReference type="AlphaFoldDB" id="A0A502F9H6"/>
<sequence length="198" mass="21683">MSENMTPKPGSVAAFKQRAEAYRMTRELPGGQEYAGMMWSVGRPRDAAEEIGAHVDSIRANPVAVAMVEKAHPGLLALAEADRKQYATEAKEQIDIVKMGQWSSTMDGSYETRILVGKSDRGFHPAVEKSFQGGDSNGVAWGKPMPSQQSAEMMATRAETIWHNRYEGIAFSMKAGKEEALVARPLAMAQAKAPRQRL</sequence>
<proteinExistence type="predicted"/>
<organism evidence="1 2">
    <name type="scientific">Muricoccus nepalensis</name>
    <dbReference type="NCBI Taxonomy" id="1854500"/>
    <lineage>
        <taxon>Bacteria</taxon>
        <taxon>Pseudomonadati</taxon>
        <taxon>Pseudomonadota</taxon>
        <taxon>Alphaproteobacteria</taxon>
        <taxon>Acetobacterales</taxon>
        <taxon>Roseomonadaceae</taxon>
        <taxon>Muricoccus</taxon>
    </lineage>
</organism>
<reference evidence="1 2" key="1">
    <citation type="journal article" date="2019" name="Environ. Microbiol.">
        <title>Species interactions and distinct microbial communities in high Arctic permafrost affected cryosols are associated with the CH4 and CO2 gas fluxes.</title>
        <authorList>
            <person name="Altshuler I."/>
            <person name="Hamel J."/>
            <person name="Turney S."/>
            <person name="Magnuson E."/>
            <person name="Levesque R."/>
            <person name="Greer C."/>
            <person name="Whyte L.G."/>
        </authorList>
    </citation>
    <scope>NUCLEOTIDE SEQUENCE [LARGE SCALE GENOMIC DNA]</scope>
    <source>
        <strain evidence="1 2">S9.3B</strain>
    </source>
</reference>
<comment type="caution">
    <text evidence="1">The sequence shown here is derived from an EMBL/GenBank/DDBJ whole genome shotgun (WGS) entry which is preliminary data.</text>
</comment>
<dbReference type="RefSeq" id="WP_140886570.1">
    <property type="nucleotide sequence ID" value="NZ_RCZP01000043.1"/>
</dbReference>
<protein>
    <submittedName>
        <fullName evidence="1">Uncharacterized protein</fullName>
    </submittedName>
</protein>
<evidence type="ECO:0000313" key="1">
    <source>
        <dbReference type="EMBL" id="TPG46007.1"/>
    </source>
</evidence>
<accession>A0A502F9H6</accession>
<gene>
    <name evidence="1" type="ORF">EAH89_25630</name>
</gene>